<gene>
    <name evidence="1" type="ORF">MSPICULIGERA_LOCUS17353</name>
</gene>
<dbReference type="SUPFAM" id="SSF54637">
    <property type="entry name" value="Thioesterase/thiol ester dehydrase-isomerase"/>
    <property type="match status" value="1"/>
</dbReference>
<protein>
    <submittedName>
        <fullName evidence="1">Uncharacterized protein</fullName>
    </submittedName>
</protein>
<evidence type="ECO:0000313" key="2">
    <source>
        <dbReference type="Proteomes" id="UP001177023"/>
    </source>
</evidence>
<name>A0AA36G4T2_9BILA</name>
<evidence type="ECO:0000313" key="1">
    <source>
        <dbReference type="EMBL" id="CAJ0579122.1"/>
    </source>
</evidence>
<organism evidence="1 2">
    <name type="scientific">Mesorhabditis spiculigera</name>
    <dbReference type="NCBI Taxonomy" id="96644"/>
    <lineage>
        <taxon>Eukaryota</taxon>
        <taxon>Metazoa</taxon>
        <taxon>Ecdysozoa</taxon>
        <taxon>Nematoda</taxon>
        <taxon>Chromadorea</taxon>
        <taxon>Rhabditida</taxon>
        <taxon>Rhabditina</taxon>
        <taxon>Rhabditomorpha</taxon>
        <taxon>Rhabditoidea</taxon>
        <taxon>Rhabditidae</taxon>
        <taxon>Mesorhabditinae</taxon>
        <taxon>Mesorhabditis</taxon>
    </lineage>
</organism>
<dbReference type="InterPro" id="IPR029069">
    <property type="entry name" value="HotDog_dom_sf"/>
</dbReference>
<proteinExistence type="predicted"/>
<keyword evidence="2" id="KW-1185">Reference proteome</keyword>
<feature type="non-terminal residue" evidence="1">
    <location>
        <position position="116"/>
    </location>
</feature>
<dbReference type="Gene3D" id="3.10.129.10">
    <property type="entry name" value="Hotdog Thioesterase"/>
    <property type="match status" value="1"/>
</dbReference>
<sequence length="116" mass="12820">MPVIAAPNQLVVMFTVTPGMLDPLGNLSMGFILTLTDCVTSRAARIDNQNLKTVSVTLEAKMGKSRRVVVGQVMYGRGNTDFINDNLVMGSFFFQERNGEKLDYWTGSHTMSIVKN</sequence>
<dbReference type="Proteomes" id="UP001177023">
    <property type="component" value="Unassembled WGS sequence"/>
</dbReference>
<dbReference type="AlphaFoldDB" id="A0AA36G4T2"/>
<accession>A0AA36G4T2</accession>
<dbReference type="EMBL" id="CATQJA010002655">
    <property type="protein sequence ID" value="CAJ0579122.1"/>
    <property type="molecule type" value="Genomic_DNA"/>
</dbReference>
<comment type="caution">
    <text evidence="1">The sequence shown here is derived from an EMBL/GenBank/DDBJ whole genome shotgun (WGS) entry which is preliminary data.</text>
</comment>
<reference evidence="1" key="1">
    <citation type="submission" date="2023-06" db="EMBL/GenBank/DDBJ databases">
        <authorList>
            <person name="Delattre M."/>
        </authorList>
    </citation>
    <scope>NUCLEOTIDE SEQUENCE</scope>
    <source>
        <strain evidence="1">AF72</strain>
    </source>
</reference>